<dbReference type="Gene3D" id="2.115.10.20">
    <property type="entry name" value="Glycosyl hydrolase domain, family 43"/>
    <property type="match status" value="1"/>
</dbReference>
<evidence type="ECO:0008006" key="4">
    <source>
        <dbReference type="Google" id="ProtNLM"/>
    </source>
</evidence>
<protein>
    <recommendedName>
        <fullName evidence="4">Glycosyl hydrolase family 32 N-terminal domain-containing protein</fullName>
    </recommendedName>
</protein>
<evidence type="ECO:0000313" key="2">
    <source>
        <dbReference type="EMBL" id="KKB45725.1"/>
    </source>
</evidence>
<keyword evidence="3" id="KW-1185">Reference proteome</keyword>
<dbReference type="PATRIC" id="fig|1203610.3.peg.5482"/>
<dbReference type="EMBL" id="AQHW01000031">
    <property type="protein sequence ID" value="KKB45725.1"/>
    <property type="molecule type" value="Genomic_DNA"/>
</dbReference>
<dbReference type="SUPFAM" id="SSF75005">
    <property type="entry name" value="Arabinanase/levansucrase/invertase"/>
    <property type="match status" value="1"/>
</dbReference>
<dbReference type="PROSITE" id="PS51257">
    <property type="entry name" value="PROKAR_LIPOPROTEIN"/>
    <property type="match status" value="1"/>
</dbReference>
<dbReference type="InterPro" id="IPR023296">
    <property type="entry name" value="Glyco_hydro_beta-prop_sf"/>
</dbReference>
<feature type="region of interest" description="Disordered" evidence="1">
    <location>
        <begin position="541"/>
        <end position="560"/>
    </location>
</feature>
<evidence type="ECO:0000256" key="1">
    <source>
        <dbReference type="SAM" id="MobiDB-lite"/>
    </source>
</evidence>
<name>A0A0F5IK65_9BACT</name>
<dbReference type="HOGENOM" id="CLU_032970_0_0_10"/>
<dbReference type="AlphaFoldDB" id="A0A0F5IK65"/>
<sequence length="560" mass="62998">MKIAYYLICTAFLSGCVSSQNNCPVEGNGKTLHNGIVLPELWPPGMVDDGVCREMPLPYIENKPAVIPINLGRQLFVDDFLIAETDMQRVSHKATFYEGNPVLAPDKEWEYTFERAPYAAPFSDGIWYDETDRKFKMWYLAGAGSMHKHRQSFYTCYAESVDGKQWEKVNMDVEPGTNIVDTCDRDAATVWLDKTCPDPEKRFKLFNVEKHRGGWKVILKYSKDGIHWSEGVAQSGPVGDRTTAFYNPFTGKWALSLRQGAKADGRSRGYLENEDPEMAVSVAHSLAAGIKDKNIVLWFTPSDKELVHPEFPDVRPAIYNFDAMPYESVMLGFYAMWKGPENDVCDKLGIQKRNEIGMGYSRDGFHFYRPTYEPIMGVNETDGAWNWGNMQSIIGVPLIVGDSLYLYSSGRMKNDVMWDGFTSTGMATLRRDGFVSMQTPGQGFLTTGNIKFDGKYFFVNAQVKNLQVEILDEKGKVIPGFSKDDCEALKDLNSTKQMVTWKSGKDLSSLTDKVVKIKFYVTDGDLYAFWISPWKTGESRGYTGGGGPGLNPTGIDRPIQ</sequence>
<proteinExistence type="predicted"/>
<dbReference type="RefSeq" id="WP_028727506.1">
    <property type="nucleotide sequence ID" value="NZ_AUAE01000014.1"/>
</dbReference>
<organism evidence="2 3">
    <name type="scientific">Parabacteroides gordonii MS-1 = DSM 23371</name>
    <dbReference type="NCBI Taxonomy" id="1203610"/>
    <lineage>
        <taxon>Bacteria</taxon>
        <taxon>Pseudomonadati</taxon>
        <taxon>Bacteroidota</taxon>
        <taxon>Bacteroidia</taxon>
        <taxon>Bacteroidales</taxon>
        <taxon>Tannerellaceae</taxon>
        <taxon>Parabacteroides</taxon>
    </lineage>
</organism>
<dbReference type="STRING" id="1203610.HMPREF1536_05365"/>
<evidence type="ECO:0000313" key="3">
    <source>
        <dbReference type="Proteomes" id="UP000033035"/>
    </source>
</evidence>
<comment type="caution">
    <text evidence="2">The sequence shown here is derived from an EMBL/GenBank/DDBJ whole genome shotgun (WGS) entry which is preliminary data.</text>
</comment>
<accession>A0A0F5IK65</accession>
<reference evidence="2 3" key="1">
    <citation type="submission" date="2013-04" db="EMBL/GenBank/DDBJ databases">
        <title>The Genome Sequence of Parabacteroides gordonii DSM 23371.</title>
        <authorList>
            <consortium name="The Broad Institute Genomics Platform"/>
            <person name="Earl A."/>
            <person name="Ward D."/>
            <person name="Feldgarden M."/>
            <person name="Gevers D."/>
            <person name="Martens E."/>
            <person name="Sakamoto M."/>
            <person name="Benno Y."/>
            <person name="Suzuki N."/>
            <person name="Matsunaga N."/>
            <person name="Koshihara K."/>
            <person name="Seki M."/>
            <person name="Komiya H."/>
            <person name="Walker B."/>
            <person name="Young S."/>
            <person name="Zeng Q."/>
            <person name="Gargeya S."/>
            <person name="Fitzgerald M."/>
            <person name="Haas B."/>
            <person name="Abouelleil A."/>
            <person name="Allen A.W."/>
            <person name="Alvarado L."/>
            <person name="Arachchi H.M."/>
            <person name="Berlin A.M."/>
            <person name="Chapman S.B."/>
            <person name="Gainer-Dewar J."/>
            <person name="Goldberg J."/>
            <person name="Griggs A."/>
            <person name="Gujja S."/>
            <person name="Hansen M."/>
            <person name="Howarth C."/>
            <person name="Imamovic A."/>
            <person name="Ireland A."/>
            <person name="Larimer J."/>
            <person name="McCowan C."/>
            <person name="Murphy C."/>
            <person name="Pearson M."/>
            <person name="Poon T.W."/>
            <person name="Priest M."/>
            <person name="Roberts A."/>
            <person name="Saif S."/>
            <person name="Shea T."/>
            <person name="Sisk P."/>
            <person name="Sykes S."/>
            <person name="Wortman J."/>
            <person name="Nusbaum C."/>
            <person name="Birren B."/>
        </authorList>
    </citation>
    <scope>NUCLEOTIDE SEQUENCE [LARGE SCALE GENOMIC DNA]</scope>
    <source>
        <strain evidence="2 3">MS-1</strain>
    </source>
</reference>
<dbReference type="Proteomes" id="UP000033035">
    <property type="component" value="Unassembled WGS sequence"/>
</dbReference>
<gene>
    <name evidence="2" type="ORF">HMPREF1536_05365</name>
</gene>